<name>A0ABQ1K760_9BURK</name>
<evidence type="ECO:0000313" key="4">
    <source>
        <dbReference type="EMBL" id="GGB86449.1"/>
    </source>
</evidence>
<dbReference type="EMBL" id="BMKG01000002">
    <property type="protein sequence ID" value="GGB86449.1"/>
    <property type="molecule type" value="Genomic_DNA"/>
</dbReference>
<feature type="transmembrane region" description="Helical" evidence="2">
    <location>
        <begin position="70"/>
        <end position="92"/>
    </location>
</feature>
<sequence>MMSWWNALSMVGSVAVTGSLGIAIAAWLLAGRSWRLSLSWCLLFGGGMLLVVLTKMAYIGWGIGIHEVQFGGLSGHAMRACAVFPVAFYLAFHHARPGLRQAATAAGVALGVLISVSRVPVLAHSISEVVLGGAVGLAVAAAFIAHAASERPAVAGRVLLALCVPVLCMAPLAKPVPAERWITQLALHVSGNKKPVGQPWKLGSQKARAEQRLRHLQERRERLQKNGDAIQAAL</sequence>
<feature type="transmembrane region" description="Helical" evidence="2">
    <location>
        <begin position="98"/>
        <end position="117"/>
    </location>
</feature>
<dbReference type="InterPro" id="IPR000326">
    <property type="entry name" value="PAP2/HPO"/>
</dbReference>
<evidence type="ECO:0000313" key="5">
    <source>
        <dbReference type="Proteomes" id="UP000622638"/>
    </source>
</evidence>
<feature type="transmembrane region" description="Helical" evidence="2">
    <location>
        <begin position="129"/>
        <end position="148"/>
    </location>
</feature>
<keyword evidence="2" id="KW-1133">Transmembrane helix</keyword>
<reference evidence="5" key="1">
    <citation type="journal article" date="2019" name="Int. J. Syst. Evol. Microbiol.">
        <title>The Global Catalogue of Microorganisms (GCM) 10K type strain sequencing project: providing services to taxonomists for standard genome sequencing and annotation.</title>
        <authorList>
            <consortium name="The Broad Institute Genomics Platform"/>
            <consortium name="The Broad Institute Genome Sequencing Center for Infectious Disease"/>
            <person name="Wu L."/>
            <person name="Ma J."/>
        </authorList>
    </citation>
    <scope>NUCLEOTIDE SEQUENCE [LARGE SCALE GENOMIC DNA]</scope>
    <source>
        <strain evidence="5">CGMCC 1.15931</strain>
    </source>
</reference>
<dbReference type="Pfam" id="PF01569">
    <property type="entry name" value="PAP2"/>
    <property type="match status" value="1"/>
</dbReference>
<dbReference type="Gene3D" id="1.20.144.10">
    <property type="entry name" value="Phosphatidic acid phosphatase type 2/haloperoxidase"/>
    <property type="match status" value="1"/>
</dbReference>
<protein>
    <recommendedName>
        <fullName evidence="3">Phosphatidic acid phosphatase type 2/haloperoxidase domain-containing protein</fullName>
    </recommendedName>
</protein>
<dbReference type="RefSeq" id="WP_188915877.1">
    <property type="nucleotide sequence ID" value="NZ_BMKG01000002.1"/>
</dbReference>
<evidence type="ECO:0000256" key="2">
    <source>
        <dbReference type="SAM" id="Phobius"/>
    </source>
</evidence>
<accession>A0ABQ1K760</accession>
<organism evidence="4 5">
    <name type="scientific">Pseudoduganella buxea</name>
    <dbReference type="NCBI Taxonomy" id="1949069"/>
    <lineage>
        <taxon>Bacteria</taxon>
        <taxon>Pseudomonadati</taxon>
        <taxon>Pseudomonadota</taxon>
        <taxon>Betaproteobacteria</taxon>
        <taxon>Burkholderiales</taxon>
        <taxon>Oxalobacteraceae</taxon>
        <taxon>Telluria group</taxon>
        <taxon>Pseudoduganella</taxon>
    </lineage>
</organism>
<proteinExistence type="predicted"/>
<keyword evidence="2" id="KW-0812">Transmembrane</keyword>
<dbReference type="Proteomes" id="UP000622638">
    <property type="component" value="Unassembled WGS sequence"/>
</dbReference>
<evidence type="ECO:0000256" key="1">
    <source>
        <dbReference type="SAM" id="Coils"/>
    </source>
</evidence>
<keyword evidence="5" id="KW-1185">Reference proteome</keyword>
<dbReference type="SUPFAM" id="SSF48317">
    <property type="entry name" value="Acid phosphatase/Vanadium-dependent haloperoxidase"/>
    <property type="match status" value="1"/>
</dbReference>
<gene>
    <name evidence="4" type="ORF">GCM10011572_05520</name>
</gene>
<feature type="transmembrane region" description="Helical" evidence="2">
    <location>
        <begin position="7"/>
        <end position="30"/>
    </location>
</feature>
<feature type="transmembrane region" description="Helical" evidence="2">
    <location>
        <begin position="36"/>
        <end position="58"/>
    </location>
</feature>
<keyword evidence="2" id="KW-0472">Membrane</keyword>
<dbReference type="InterPro" id="IPR036938">
    <property type="entry name" value="PAP2/HPO_sf"/>
</dbReference>
<feature type="coiled-coil region" evidence="1">
    <location>
        <begin position="206"/>
        <end position="233"/>
    </location>
</feature>
<feature type="domain" description="Phosphatidic acid phosphatase type 2/haloperoxidase" evidence="3">
    <location>
        <begin position="73"/>
        <end position="144"/>
    </location>
</feature>
<comment type="caution">
    <text evidence="4">The sequence shown here is derived from an EMBL/GenBank/DDBJ whole genome shotgun (WGS) entry which is preliminary data.</text>
</comment>
<evidence type="ECO:0000259" key="3">
    <source>
        <dbReference type="Pfam" id="PF01569"/>
    </source>
</evidence>
<keyword evidence="1" id="KW-0175">Coiled coil</keyword>